<name>A0AAT9GKL7_9BACT</name>
<dbReference type="PANTHER" id="PTHR37512:SF1">
    <property type="entry name" value="NADR_TTD14 AAA DOMAIN-CONTAINING PROTEIN"/>
    <property type="match status" value="1"/>
</dbReference>
<dbReference type="SUPFAM" id="SSF52540">
    <property type="entry name" value="P-loop containing nucleoside triphosphate hydrolases"/>
    <property type="match status" value="1"/>
</dbReference>
<evidence type="ECO:0000313" key="2">
    <source>
        <dbReference type="EMBL" id="BFG71135.1"/>
    </source>
</evidence>
<dbReference type="InterPro" id="IPR038727">
    <property type="entry name" value="NadR/Ttd14_AAA_dom"/>
</dbReference>
<dbReference type="InterPro" id="IPR052735">
    <property type="entry name" value="NAD_biosynth-regulator"/>
</dbReference>
<dbReference type="Gene3D" id="3.40.50.300">
    <property type="entry name" value="P-loop containing nucleotide triphosphate hydrolases"/>
    <property type="match status" value="1"/>
</dbReference>
<dbReference type="RefSeq" id="WP_353548771.1">
    <property type="nucleotide sequence ID" value="NZ_AP029612.1"/>
</dbReference>
<proteinExistence type="predicted"/>
<sequence length="195" mass="22858">MIQKIVILGPESTGKSTLCELLAQHYATAWCPEFAREYLLTNGTEYGFDDLLTIAKGQLALEDEYSAMVHGPWSMVNSVWVNSRTMQTSAQQPLLFIDTDMYVMKVWAEYVFQKCHQFILDEIVDRTYDLYLLCKPDLPWVQDELREYPDEKPRQELYHIYRDIMMNQKTPWVEISGDYEQRLQQAIAAVDAIRK</sequence>
<feature type="domain" description="NadR/Ttd14 AAA" evidence="1">
    <location>
        <begin position="4"/>
        <end position="182"/>
    </location>
</feature>
<reference evidence="2" key="1">
    <citation type="submission" date="2024-02" db="EMBL/GenBank/DDBJ databases">
        <title>Sediminibacterium planktonica sp. nov. and Sediminibacterium longus sp. nov., isolated from surface lake and river water.</title>
        <authorList>
            <person name="Watanabe K."/>
            <person name="Takemine S."/>
            <person name="Ishii Y."/>
            <person name="Ogata Y."/>
            <person name="Shindo C."/>
            <person name="Suda W."/>
        </authorList>
    </citation>
    <scope>NUCLEOTIDE SEQUENCE</scope>
    <source>
        <strain evidence="2">KACHI17</strain>
    </source>
</reference>
<protein>
    <recommendedName>
        <fullName evidence="1">NadR/Ttd14 AAA domain-containing protein</fullName>
    </recommendedName>
</protein>
<accession>A0AAT9GKL7</accession>
<dbReference type="EMBL" id="AP029612">
    <property type="protein sequence ID" value="BFG71135.1"/>
    <property type="molecule type" value="Genomic_DNA"/>
</dbReference>
<organism evidence="2">
    <name type="scientific">Sediminibacterium sp. KACHI17</name>
    <dbReference type="NCBI Taxonomy" id="1751071"/>
    <lineage>
        <taxon>Bacteria</taxon>
        <taxon>Pseudomonadati</taxon>
        <taxon>Bacteroidota</taxon>
        <taxon>Chitinophagia</taxon>
        <taxon>Chitinophagales</taxon>
        <taxon>Chitinophagaceae</taxon>
        <taxon>Sediminibacterium</taxon>
    </lineage>
</organism>
<evidence type="ECO:0000259" key="1">
    <source>
        <dbReference type="Pfam" id="PF13521"/>
    </source>
</evidence>
<dbReference type="AlphaFoldDB" id="A0AAT9GKL7"/>
<dbReference type="Pfam" id="PF13521">
    <property type="entry name" value="AAA_28"/>
    <property type="match status" value="1"/>
</dbReference>
<dbReference type="InterPro" id="IPR027417">
    <property type="entry name" value="P-loop_NTPase"/>
</dbReference>
<dbReference type="PANTHER" id="PTHR37512">
    <property type="entry name" value="TRIFUNCTIONAL NAD BIOSYNTHESIS/REGULATOR PROTEIN NADR"/>
    <property type="match status" value="1"/>
</dbReference>
<gene>
    <name evidence="2" type="ORF">KACHI17_20160</name>
</gene>